<comment type="caution">
    <text evidence="1">The sequence shown here is derived from an EMBL/GenBank/DDBJ whole genome shotgun (WGS) entry which is preliminary data.</text>
</comment>
<evidence type="ECO:0000313" key="1">
    <source>
        <dbReference type="EMBL" id="PKI51020.1"/>
    </source>
</evidence>
<name>A0A2I0J535_PUNGR</name>
<gene>
    <name evidence="1" type="ORF">CRG98_028592</name>
</gene>
<reference evidence="1 2" key="1">
    <citation type="submission" date="2017-11" db="EMBL/GenBank/DDBJ databases">
        <title>De-novo sequencing of pomegranate (Punica granatum L.) genome.</title>
        <authorList>
            <person name="Akparov Z."/>
            <person name="Amiraslanov A."/>
            <person name="Hajiyeva S."/>
            <person name="Abbasov M."/>
            <person name="Kaur K."/>
            <person name="Hamwieh A."/>
            <person name="Solovyev V."/>
            <person name="Salamov A."/>
            <person name="Braich B."/>
            <person name="Kosarev P."/>
            <person name="Mahmoud A."/>
            <person name="Hajiyev E."/>
            <person name="Babayeva S."/>
            <person name="Izzatullayeva V."/>
            <person name="Mammadov A."/>
            <person name="Mammadov A."/>
            <person name="Sharifova S."/>
            <person name="Ojaghi J."/>
            <person name="Eynullazada K."/>
            <person name="Bayramov B."/>
            <person name="Abdulazimova A."/>
            <person name="Shahmuradov I."/>
        </authorList>
    </citation>
    <scope>NUCLEOTIDE SEQUENCE [LARGE SCALE GENOMIC DNA]</scope>
    <source>
        <strain evidence="2">cv. AG2017</strain>
        <tissue evidence="1">Leaf</tissue>
    </source>
</reference>
<evidence type="ECO:0000313" key="2">
    <source>
        <dbReference type="Proteomes" id="UP000233551"/>
    </source>
</evidence>
<dbReference type="EMBL" id="PGOL01002061">
    <property type="protein sequence ID" value="PKI51020.1"/>
    <property type="molecule type" value="Genomic_DNA"/>
</dbReference>
<proteinExistence type="predicted"/>
<keyword evidence="2" id="KW-1185">Reference proteome</keyword>
<organism evidence="1 2">
    <name type="scientific">Punica granatum</name>
    <name type="common">Pomegranate</name>
    <dbReference type="NCBI Taxonomy" id="22663"/>
    <lineage>
        <taxon>Eukaryota</taxon>
        <taxon>Viridiplantae</taxon>
        <taxon>Streptophyta</taxon>
        <taxon>Embryophyta</taxon>
        <taxon>Tracheophyta</taxon>
        <taxon>Spermatophyta</taxon>
        <taxon>Magnoliopsida</taxon>
        <taxon>eudicotyledons</taxon>
        <taxon>Gunneridae</taxon>
        <taxon>Pentapetalae</taxon>
        <taxon>rosids</taxon>
        <taxon>malvids</taxon>
        <taxon>Myrtales</taxon>
        <taxon>Lythraceae</taxon>
        <taxon>Punica</taxon>
    </lineage>
</organism>
<accession>A0A2I0J535</accession>
<dbReference type="Proteomes" id="UP000233551">
    <property type="component" value="Unassembled WGS sequence"/>
</dbReference>
<sequence length="157" mass="17538">MVSHLGAVPLNLKGMNSPFAAIAHLGIFGRASILPRPSKRDFRPSGLDSFISRACKGKGFEGFDPRVHCIMSPSRSCVRCSSFCRVHASWMVHVAEAAECLRKMVTSMLCDSLDCLRLQLRRGVPYRQTPPLLKYEERVRDKFLPVHHSSPVTDVSL</sequence>
<protein>
    <submittedName>
        <fullName evidence="1">Uncharacterized protein</fullName>
    </submittedName>
</protein>
<dbReference type="AlphaFoldDB" id="A0A2I0J535"/>